<dbReference type="GO" id="GO:0007606">
    <property type="term" value="P:sensory perception of chemical stimulus"/>
    <property type="evidence" value="ECO:0007669"/>
    <property type="project" value="UniProtKB-UniRule"/>
</dbReference>
<gene>
    <name evidence="8" type="ORF">QR680_008504</name>
</gene>
<dbReference type="InterPro" id="IPR016186">
    <property type="entry name" value="C-type_lectin-like/link_sf"/>
</dbReference>
<organism evidence="8 9">
    <name type="scientific">Steinernema hermaphroditum</name>
    <dbReference type="NCBI Taxonomy" id="289476"/>
    <lineage>
        <taxon>Eukaryota</taxon>
        <taxon>Metazoa</taxon>
        <taxon>Ecdysozoa</taxon>
        <taxon>Nematoda</taxon>
        <taxon>Chromadorea</taxon>
        <taxon>Rhabditida</taxon>
        <taxon>Tylenchina</taxon>
        <taxon>Panagrolaimomorpha</taxon>
        <taxon>Strongyloidoidea</taxon>
        <taxon>Steinernematidae</taxon>
        <taxon>Steinernema</taxon>
    </lineage>
</organism>
<protein>
    <recommendedName>
        <fullName evidence="6">Serpentine receptor class gamma</fullName>
    </recommendedName>
</protein>
<dbReference type="GO" id="GO:0004888">
    <property type="term" value="F:transmembrane signaling receptor activity"/>
    <property type="evidence" value="ECO:0007669"/>
    <property type="project" value="InterPro"/>
</dbReference>
<dbReference type="Gene3D" id="3.10.100.10">
    <property type="entry name" value="Mannose-Binding Protein A, subunit A"/>
    <property type="match status" value="1"/>
</dbReference>
<evidence type="ECO:0000256" key="2">
    <source>
        <dbReference type="ARBA" id="ARBA00005692"/>
    </source>
</evidence>
<name>A0AA39IGV1_9BILA</name>
<feature type="domain" description="C-type lectin" evidence="7">
    <location>
        <begin position="672"/>
        <end position="802"/>
    </location>
</feature>
<dbReference type="GO" id="GO:0016020">
    <property type="term" value="C:membrane"/>
    <property type="evidence" value="ECO:0007669"/>
    <property type="project" value="UniProtKB-SubCell"/>
</dbReference>
<evidence type="ECO:0000256" key="5">
    <source>
        <dbReference type="ARBA" id="ARBA00023136"/>
    </source>
</evidence>
<feature type="transmembrane region" description="Helical" evidence="6">
    <location>
        <begin position="6"/>
        <end position="30"/>
    </location>
</feature>
<evidence type="ECO:0000313" key="9">
    <source>
        <dbReference type="Proteomes" id="UP001175271"/>
    </source>
</evidence>
<dbReference type="InterPro" id="IPR001304">
    <property type="entry name" value="C-type_lectin-like"/>
</dbReference>
<dbReference type="Proteomes" id="UP001175271">
    <property type="component" value="Unassembled WGS sequence"/>
</dbReference>
<keyword evidence="4 6" id="KW-1133">Transmembrane helix</keyword>
<keyword evidence="9" id="KW-1185">Reference proteome</keyword>
<dbReference type="PANTHER" id="PTHR31552:SF8">
    <property type="entry name" value="SERPENTINE RECEPTOR CLASS GAMMA"/>
    <property type="match status" value="1"/>
</dbReference>
<keyword evidence="5 6" id="KW-0472">Membrane</keyword>
<evidence type="ECO:0000256" key="1">
    <source>
        <dbReference type="ARBA" id="ARBA00004141"/>
    </source>
</evidence>
<dbReference type="SUPFAM" id="SSF56436">
    <property type="entry name" value="C-type lectin-like"/>
    <property type="match status" value="1"/>
</dbReference>
<reference evidence="8" key="1">
    <citation type="submission" date="2023-06" db="EMBL/GenBank/DDBJ databases">
        <title>Genomic analysis of the entomopathogenic nematode Steinernema hermaphroditum.</title>
        <authorList>
            <person name="Schwarz E.M."/>
            <person name="Heppert J.K."/>
            <person name="Baniya A."/>
            <person name="Schwartz H.T."/>
            <person name="Tan C.-H."/>
            <person name="Antoshechkin I."/>
            <person name="Sternberg P.W."/>
            <person name="Goodrich-Blair H."/>
            <person name="Dillman A.R."/>
        </authorList>
    </citation>
    <scope>NUCLEOTIDE SEQUENCE</scope>
    <source>
        <strain evidence="8">PS9179</strain>
        <tissue evidence="8">Whole animal</tissue>
    </source>
</reference>
<feature type="transmembrane region" description="Helical" evidence="6">
    <location>
        <begin position="89"/>
        <end position="113"/>
    </location>
</feature>
<dbReference type="EMBL" id="JAUCMV010000001">
    <property type="protein sequence ID" value="KAK0424120.1"/>
    <property type="molecule type" value="Genomic_DNA"/>
</dbReference>
<feature type="transmembrane region" description="Helical" evidence="6">
    <location>
        <begin position="125"/>
        <end position="146"/>
    </location>
</feature>
<comment type="similarity">
    <text evidence="2 6">Belongs to the nematode receptor-like protein srg family.</text>
</comment>
<dbReference type="AlphaFoldDB" id="A0AA39IGV1"/>
<accession>A0AA39IGV1</accession>
<comment type="subcellular location">
    <subcellularLocation>
        <location evidence="1">Membrane</location>
        <topology evidence="1">Multi-pass membrane protein</topology>
    </subcellularLocation>
</comment>
<evidence type="ECO:0000256" key="3">
    <source>
        <dbReference type="ARBA" id="ARBA00022692"/>
    </source>
</evidence>
<dbReference type="InterPro" id="IPR000609">
    <property type="entry name" value="7TM_GPCR_serpentine_rcpt_Srg"/>
</dbReference>
<evidence type="ECO:0000313" key="8">
    <source>
        <dbReference type="EMBL" id="KAK0424120.1"/>
    </source>
</evidence>
<evidence type="ECO:0000259" key="7">
    <source>
        <dbReference type="SMART" id="SM00034"/>
    </source>
</evidence>
<proteinExistence type="inferred from homology"/>
<evidence type="ECO:0000256" key="4">
    <source>
        <dbReference type="ARBA" id="ARBA00022989"/>
    </source>
</evidence>
<sequence length="810" mass="92530">MSTEAVMLAVSVLYGIPSLVLYIVILIQLIRPKNKKKFSRPFFRLCFFIGVADCCGYVVYFLFYTLPLYSFFSSFFGSFLFSRSAFTTAMYFSGYLFGYLQLFGNCFLTFNRFTSIVFPLKHQNIWRYCFPISIFATVLAALAPCWKAEMNLFFMMLIIFFVQSICGVHQFLIYIAMNTKDNARVMMLFSLLPWVNDFKFLSPAWVLLIVSTAIREAVLHAIPCRLLPNHVIGSMATSMKVSSSQGHKLFSLNEILGDDTIESAHEKLRFLAFHGLLVNQPKCTKGTCASGMIRLHKARDAVDGFQWRCNDCNAKKSISRQSVRRGSFFSESRLGFASTYNEKQSRDVAENVSFLRPINQLLPKCNDHGLDCCWGEKNLLWLLPRTSCLLSSFEGASCARVASSSFISRFSTMGIWKPLLLVPLLWTLAASELFPVYRYTFIRSKIVGPIYREFQMDNLKGCGRAANKNGAIAFTRILNQTGRYCGLIKTFVSMEELSDPFVRYYLRDKRSVTSKQCLSDQTARQILEGLDDYCNEEEDKLCIELRKIKRQCDAVNVLSVDCRCPPHQKIINDNGKYRCSAVITKEDGTEEYCPALHAAWKDRNGEFCCGERREPCCRGDTHCCRREEWMGEDNDGMPFCCPDGTTFRGRHEGEAVCCPPEMDVVEGNRFCCPKGFVYSETFKKCIAAIEFAKKKPQNQKEMMRVCMDLKSLPVKIENEEQNKALGRSIGIIGLHIPDGQQWSKTNFQWSVDGTQPIFTKWASSEPNNAYGSYAPEIFTLRRPDGFWIDVNYEWTFHHAFCVASKYDSRG</sequence>
<dbReference type="SMART" id="SM00034">
    <property type="entry name" value="CLECT"/>
    <property type="match status" value="1"/>
</dbReference>
<evidence type="ECO:0000256" key="6">
    <source>
        <dbReference type="RuleBase" id="RU280813"/>
    </source>
</evidence>
<comment type="caution">
    <text evidence="8">The sequence shown here is derived from an EMBL/GenBank/DDBJ whole genome shotgun (WGS) entry which is preliminary data.</text>
</comment>
<feature type="transmembrane region" description="Helical" evidence="6">
    <location>
        <begin position="152"/>
        <end position="177"/>
    </location>
</feature>
<keyword evidence="3 6" id="KW-0812">Transmembrane</keyword>
<feature type="transmembrane region" description="Helical" evidence="6">
    <location>
        <begin position="42"/>
        <end position="69"/>
    </location>
</feature>
<comment type="caution">
    <text evidence="6">Lacks conserved residue(s) required for the propagation of feature annotation.</text>
</comment>
<dbReference type="InterPro" id="IPR016187">
    <property type="entry name" value="CTDL_fold"/>
</dbReference>
<dbReference type="Pfam" id="PF02118">
    <property type="entry name" value="Srg"/>
    <property type="match status" value="1"/>
</dbReference>
<dbReference type="PANTHER" id="PTHR31552">
    <property type="entry name" value="SERPENTINE RECEPTOR CLASS GAMMA"/>
    <property type="match status" value="1"/>
</dbReference>